<accession>A0ABU0SI83</accession>
<dbReference type="PANTHER" id="PTHR43283">
    <property type="entry name" value="BETA-LACTAMASE-RELATED"/>
    <property type="match status" value="1"/>
</dbReference>
<protein>
    <submittedName>
        <fullName evidence="3">CubicO group peptidase (Beta-lactamase class C family)</fullName>
    </submittedName>
</protein>
<reference evidence="3 4" key="1">
    <citation type="submission" date="2023-07" db="EMBL/GenBank/DDBJ databases">
        <title>Comparative genomics of wheat-associated soil bacteria to identify genetic determinants of phenazine resistance.</title>
        <authorList>
            <person name="Mouncey N."/>
        </authorList>
    </citation>
    <scope>NUCLEOTIDE SEQUENCE [LARGE SCALE GENOMIC DNA]</scope>
    <source>
        <strain evidence="3 4">V2I4</strain>
    </source>
</reference>
<proteinExistence type="predicted"/>
<keyword evidence="4" id="KW-1185">Reference proteome</keyword>
<evidence type="ECO:0000313" key="3">
    <source>
        <dbReference type="EMBL" id="MDQ1023183.1"/>
    </source>
</evidence>
<name>A0ABU0SI83_9ACTN</name>
<dbReference type="InterPro" id="IPR012338">
    <property type="entry name" value="Beta-lactam/transpept-like"/>
</dbReference>
<dbReference type="SUPFAM" id="SSF56601">
    <property type="entry name" value="beta-lactamase/transpeptidase-like"/>
    <property type="match status" value="1"/>
</dbReference>
<gene>
    <name evidence="3" type="ORF">QF035_000765</name>
</gene>
<dbReference type="Gene3D" id="3.40.710.10">
    <property type="entry name" value="DD-peptidase/beta-lactamase superfamily"/>
    <property type="match status" value="1"/>
</dbReference>
<dbReference type="EMBL" id="JAUSZI010000002">
    <property type="protein sequence ID" value="MDQ1023183.1"/>
    <property type="molecule type" value="Genomic_DNA"/>
</dbReference>
<dbReference type="InterPro" id="IPR050789">
    <property type="entry name" value="Diverse_Enzym_Activities"/>
</dbReference>
<organism evidence="3 4">
    <name type="scientific">Streptomyces umbrinus</name>
    <dbReference type="NCBI Taxonomy" id="67370"/>
    <lineage>
        <taxon>Bacteria</taxon>
        <taxon>Bacillati</taxon>
        <taxon>Actinomycetota</taxon>
        <taxon>Actinomycetes</taxon>
        <taxon>Kitasatosporales</taxon>
        <taxon>Streptomycetaceae</taxon>
        <taxon>Streptomyces</taxon>
        <taxon>Streptomyces phaeochromogenes group</taxon>
    </lineage>
</organism>
<sequence>MPMLSLLTLAGCTDVPSSKSTATAPATAASVDCDRIAGSGRTFYESNPTYTDPRDDGEDWSSTPPEAQGLDSAMLRRGLAKLGNNASLLSVLVVRHDRLVAERYYDGSGAQRSNNVHSVSKSVLQALVHIAVAKGDIGSLDDPVADYLPEYFANASPVKKKITIRHMLTMRSGLDWTEDSTEGKVEKTSNWVRVILGRELVSAPGTTYNYSSGNTHVVSAVLQKATRMSTCQFAHQYLFGPMGITAEHWGRDPQGVFSGGYNVYLTPREMAKFGLLYLHDGKWGGRQLVPRGAVRAAQARITQVDDVFAYSEGWWMQTISERSTYFAWGYGGQFVFVIPSADIVLVTSENTSNDSVNKEIDPREFIRDYLLPAITGPGP</sequence>
<dbReference type="Pfam" id="PF00144">
    <property type="entry name" value="Beta-lactamase"/>
    <property type="match status" value="1"/>
</dbReference>
<feature type="region of interest" description="Disordered" evidence="1">
    <location>
        <begin position="44"/>
        <end position="66"/>
    </location>
</feature>
<comment type="caution">
    <text evidence="3">The sequence shown here is derived from an EMBL/GenBank/DDBJ whole genome shotgun (WGS) entry which is preliminary data.</text>
</comment>
<dbReference type="PANTHER" id="PTHR43283:SF7">
    <property type="entry name" value="BETA-LACTAMASE-RELATED DOMAIN-CONTAINING PROTEIN"/>
    <property type="match status" value="1"/>
</dbReference>
<evidence type="ECO:0000313" key="4">
    <source>
        <dbReference type="Proteomes" id="UP001230328"/>
    </source>
</evidence>
<evidence type="ECO:0000259" key="2">
    <source>
        <dbReference type="Pfam" id="PF00144"/>
    </source>
</evidence>
<evidence type="ECO:0000256" key="1">
    <source>
        <dbReference type="SAM" id="MobiDB-lite"/>
    </source>
</evidence>
<feature type="domain" description="Beta-lactamase-related" evidence="2">
    <location>
        <begin position="89"/>
        <end position="354"/>
    </location>
</feature>
<dbReference type="Proteomes" id="UP001230328">
    <property type="component" value="Unassembled WGS sequence"/>
</dbReference>
<dbReference type="InterPro" id="IPR001466">
    <property type="entry name" value="Beta-lactam-related"/>
</dbReference>